<keyword evidence="4" id="KW-1185">Reference proteome</keyword>
<dbReference type="InterPro" id="IPR016169">
    <property type="entry name" value="FAD-bd_PCMH_sub2"/>
</dbReference>
<dbReference type="Pfam" id="PF01565">
    <property type="entry name" value="FAD_binding_4"/>
    <property type="match status" value="1"/>
</dbReference>
<evidence type="ECO:0000256" key="1">
    <source>
        <dbReference type="ARBA" id="ARBA00023002"/>
    </source>
</evidence>
<dbReference type="InterPro" id="IPR016167">
    <property type="entry name" value="FAD-bd_PCMH_sub1"/>
</dbReference>
<dbReference type="PANTHER" id="PTHR43762">
    <property type="entry name" value="L-GULONOLACTONE OXIDASE"/>
    <property type="match status" value="1"/>
</dbReference>
<dbReference type="SUPFAM" id="SSF56176">
    <property type="entry name" value="FAD-binding/transporter-associated domain-like"/>
    <property type="match status" value="1"/>
</dbReference>
<dbReference type="InterPro" id="IPR006094">
    <property type="entry name" value="Oxid_FAD_bind_N"/>
</dbReference>
<dbReference type="InterPro" id="IPR007173">
    <property type="entry name" value="ALO_C"/>
</dbReference>
<dbReference type="PROSITE" id="PS51387">
    <property type="entry name" value="FAD_PCMH"/>
    <property type="match status" value="1"/>
</dbReference>
<dbReference type="GO" id="GO:0016020">
    <property type="term" value="C:membrane"/>
    <property type="evidence" value="ECO:0007669"/>
    <property type="project" value="InterPro"/>
</dbReference>
<proteinExistence type="predicted"/>
<dbReference type="GO" id="GO:0003885">
    <property type="term" value="F:D-arabinono-1,4-lactone oxidase activity"/>
    <property type="evidence" value="ECO:0007669"/>
    <property type="project" value="InterPro"/>
</dbReference>
<dbReference type="EMBL" id="BSDT01000001">
    <property type="protein sequence ID" value="GLI44979.1"/>
    <property type="molecule type" value="Genomic_DNA"/>
</dbReference>
<evidence type="ECO:0000313" key="3">
    <source>
        <dbReference type="EMBL" id="GLI44979.1"/>
    </source>
</evidence>
<dbReference type="Proteomes" id="UP001144313">
    <property type="component" value="Unassembled WGS sequence"/>
</dbReference>
<dbReference type="Gene3D" id="3.30.465.10">
    <property type="match status" value="1"/>
</dbReference>
<dbReference type="GO" id="GO:0080049">
    <property type="term" value="F:L-gulono-1,4-lactone dehydrogenase activity"/>
    <property type="evidence" value="ECO:0007669"/>
    <property type="project" value="TreeGrafter"/>
</dbReference>
<keyword evidence="1" id="KW-0560">Oxidoreductase</keyword>
<dbReference type="Gene3D" id="3.30.43.10">
    <property type="entry name" value="Uridine Diphospho-n-acetylenolpyruvylglucosamine Reductase, domain 2"/>
    <property type="match status" value="1"/>
</dbReference>
<evidence type="ECO:0000313" key="4">
    <source>
        <dbReference type="Proteomes" id="UP001144313"/>
    </source>
</evidence>
<reference evidence="3" key="1">
    <citation type="submission" date="2022-12" db="EMBL/GenBank/DDBJ databases">
        <title>Reference genome sequencing for broad-spectrum identification of bacterial and archaeal isolates by mass spectrometry.</title>
        <authorList>
            <person name="Sekiguchi Y."/>
            <person name="Tourlousse D.M."/>
        </authorList>
    </citation>
    <scope>NUCLEOTIDE SEQUENCE</scope>
    <source>
        <strain evidence="3">LLR39Z86</strain>
    </source>
</reference>
<comment type="caution">
    <text evidence="3">The sequence shown here is derived from an EMBL/GenBank/DDBJ whole genome shotgun (WGS) entry which is preliminary data.</text>
</comment>
<dbReference type="Gene3D" id="1.10.45.10">
    <property type="entry name" value="Vanillyl-alcohol Oxidase, Chain A, domain 4"/>
    <property type="match status" value="1"/>
</dbReference>
<dbReference type="RefSeq" id="WP_270115745.1">
    <property type="nucleotide sequence ID" value="NZ_BAAAOL010000001.1"/>
</dbReference>
<dbReference type="PANTHER" id="PTHR43762:SF1">
    <property type="entry name" value="D-ARABINONO-1,4-LACTONE OXIDASE"/>
    <property type="match status" value="1"/>
</dbReference>
<protein>
    <submittedName>
        <fullName evidence="3">Xylitol oxidase</fullName>
    </submittedName>
</protein>
<dbReference type="GO" id="GO:0071949">
    <property type="term" value="F:FAD binding"/>
    <property type="evidence" value="ECO:0007669"/>
    <property type="project" value="InterPro"/>
</dbReference>
<dbReference type="AlphaFoldDB" id="A0A9W6GDY0"/>
<sequence>MPDRSPTALQNWAGNIRFSPSRFEAPATLDEARAVVAAAPRLRVLGSGHSFNAIAASDATMISLAGIEPEVHINALTGTVRASGWITYAALSDAVHRAGFALHNMASLPHISVAGSIATGTHGSGDRNGNLATAVAAIEFIGPDGELRTVARGDEDFPGSVVHLGALGVVHTVTLDLVPGFEMRQYVYDGLAFDQALAHFDELTSSAYSTSLFTAWGASPSFQYWVKQRTADQTHPFPQANWYGAPLADGKRHPVPGVDPEACTVQQGQTGPWHERLPHFKPEFTPSAGDELQSEFLVDRADAPAALEALAGLGERLGSVVQICEVRTMAADDLWLSPAFGRDTVGLHFTWVSDFGAVAPVMSAAEAALEPFSPRPHWGKLFSIPMDEVRSRYPRMGDFEKLRARVDPEGKFGNDFSDAVAGGAANQ</sequence>
<dbReference type="InterPro" id="IPR036318">
    <property type="entry name" value="FAD-bd_PCMH-like_sf"/>
</dbReference>
<feature type="domain" description="FAD-binding PCMH-type" evidence="2">
    <location>
        <begin position="16"/>
        <end position="180"/>
    </location>
</feature>
<dbReference type="InterPro" id="IPR016171">
    <property type="entry name" value="Vanillyl_alc_oxidase_C-sub2"/>
</dbReference>
<dbReference type="InterPro" id="IPR010031">
    <property type="entry name" value="FAD_lactone_oxidase-like"/>
</dbReference>
<dbReference type="PIRSF" id="PIRSF000136">
    <property type="entry name" value="LGO_GLO"/>
    <property type="match status" value="1"/>
</dbReference>
<name>A0A9W6GDY0_9ACTN</name>
<organism evidence="3 4">
    <name type="scientific">Glycomyces algeriensis</name>
    <dbReference type="NCBI Taxonomy" id="256037"/>
    <lineage>
        <taxon>Bacteria</taxon>
        <taxon>Bacillati</taxon>
        <taxon>Actinomycetota</taxon>
        <taxon>Actinomycetes</taxon>
        <taxon>Glycomycetales</taxon>
        <taxon>Glycomycetaceae</taxon>
        <taxon>Glycomyces</taxon>
    </lineage>
</organism>
<dbReference type="Gene3D" id="3.30.70.2520">
    <property type="match status" value="1"/>
</dbReference>
<evidence type="ECO:0000259" key="2">
    <source>
        <dbReference type="PROSITE" id="PS51387"/>
    </source>
</evidence>
<accession>A0A9W6GDY0</accession>
<gene>
    <name evidence="3" type="primary">xyoA</name>
    <name evidence="3" type="ORF">GALLR39Z86_48290</name>
</gene>
<dbReference type="Pfam" id="PF04030">
    <property type="entry name" value="ALO"/>
    <property type="match status" value="1"/>
</dbReference>
<dbReference type="InterPro" id="IPR016166">
    <property type="entry name" value="FAD-bd_PCMH"/>
</dbReference>
<dbReference type="Gene3D" id="3.30.70.2530">
    <property type="match status" value="1"/>
</dbReference>